<dbReference type="SUPFAM" id="SSF57414">
    <property type="entry name" value="Hairpin loop containing domain-like"/>
    <property type="match status" value="1"/>
</dbReference>
<name>A0A0V1AAJ2_9BILA</name>
<dbReference type="Gene3D" id="3.50.4.10">
    <property type="entry name" value="Hepatocyte Growth Factor"/>
    <property type="match status" value="1"/>
</dbReference>
<keyword evidence="5" id="KW-1185">Reference proteome</keyword>
<dbReference type="Gene3D" id="1.10.1280.10">
    <property type="entry name" value="Di-copper center containing domain from catechol oxidase"/>
    <property type="match status" value="2"/>
</dbReference>
<dbReference type="STRING" id="990121.A0A0V1AAJ2"/>
<dbReference type="Pfam" id="PF00024">
    <property type="entry name" value="PAN_1"/>
    <property type="match status" value="1"/>
</dbReference>
<dbReference type="GO" id="GO:0016491">
    <property type="term" value="F:oxidoreductase activity"/>
    <property type="evidence" value="ECO:0007669"/>
    <property type="project" value="InterPro"/>
</dbReference>
<feature type="non-terminal residue" evidence="4">
    <location>
        <position position="1"/>
    </location>
</feature>
<evidence type="ECO:0000256" key="1">
    <source>
        <dbReference type="ARBA" id="ARBA00022723"/>
    </source>
</evidence>
<dbReference type="OrthoDB" id="6132182at2759"/>
<dbReference type="AlphaFoldDB" id="A0A0V1AAJ2"/>
<dbReference type="GO" id="GO:0046872">
    <property type="term" value="F:metal ion binding"/>
    <property type="evidence" value="ECO:0007669"/>
    <property type="project" value="UniProtKB-KW"/>
</dbReference>
<evidence type="ECO:0000313" key="4">
    <source>
        <dbReference type="EMBL" id="KRY21668.1"/>
    </source>
</evidence>
<evidence type="ECO:0000313" key="5">
    <source>
        <dbReference type="Proteomes" id="UP000054783"/>
    </source>
</evidence>
<keyword evidence="1" id="KW-0479">Metal-binding</keyword>
<proteinExistence type="predicted"/>
<reference evidence="4 5" key="1">
    <citation type="submission" date="2015-01" db="EMBL/GenBank/DDBJ databases">
        <title>Evolution of Trichinella species and genotypes.</title>
        <authorList>
            <person name="Korhonen P.K."/>
            <person name="Edoardo P."/>
            <person name="Giuseppe L.R."/>
            <person name="Gasser R.B."/>
        </authorList>
    </citation>
    <scope>NUCLEOTIDE SEQUENCE [LARGE SCALE GENOMIC DNA]</scope>
    <source>
        <strain evidence="4">ISS2496</strain>
    </source>
</reference>
<evidence type="ECO:0000256" key="2">
    <source>
        <dbReference type="ARBA" id="ARBA00023008"/>
    </source>
</evidence>
<dbReference type="InterPro" id="IPR003609">
    <property type="entry name" value="Pan_app"/>
</dbReference>
<sequence length="838" mass="94639">LFEQGTILAKVTIMAIRGLGFLISLSLAGACFVCYKCAQAENSPLSNAQTLKQCLLAVSKNRTSQEAEEEEEEEEEEKKDGARFTSDRLKFHCHGANDWLTSSISKSNLETVELDEKQLNWLNSLSSCRNLKHCQHLLQHANEISRSPTASLKPAKRREIRMLERGEWKKLLKSMNQLKNDTINGLSKYDIFAIIHSPKYAPGAHFGPAFLPFHRELLKKNQMCAVIVQLVKVVHKDEDTGCLSINVVVVLFSFELALRVYDEDVSLPYWDSSLDEGLPNAADSVLWSDEFFGNGDGYVSEGPFKNWLTLKAVFNERKIVREIRSSEYGSLYNVNDFRSIQSKSNYEELTNCIDPFFELLYGGVTLWVGGHMKHPETAAEDPVYFFHQCFTDYLWEQFREKRQTEIEREIDFVSNTDSCNRNHYADALMKPFLIKNSDGLSNIYTDEFYFYDKRPTCSAQSPDCGSDYLFCDTVRSRCMSKIKLDGNCTGFQSFPICIRGVCIDGKCKDADIQKISFSHDEKPITKVSTAAVVVDDEQLSKKEDNCYCNCDCSSKDGQKSKYMKNLPISLIIGGKTTSKDQPVDEASSTNELFVDSDWVWILVSVVSSGDASRPAQVTVIADGIDYEGHYEKLAMLSSDTSAAYEGTVPVQVRNPSSNRGRSTIRLQANERKAGGCKAYCYSKDNFIGYRPCSAEITLFSNQSNPLYSSKLEEIIQQAKKSPASEILFVCENMPKRDTVQPKSDQDCRFLRFEHSLLVGYADAVKESLTLDDCKAYCQTWKSLQGKPCASLMHWVDDGTCILLTHTRNTLPHVFVYLPKEPVTYLERVCGDASRILES</sequence>
<dbReference type="Proteomes" id="UP000054783">
    <property type="component" value="Unassembled WGS sequence"/>
</dbReference>
<dbReference type="PROSITE" id="PS50948">
    <property type="entry name" value="PAN"/>
    <property type="match status" value="1"/>
</dbReference>
<feature type="domain" description="Apple" evidence="3">
    <location>
        <begin position="747"/>
        <end position="829"/>
    </location>
</feature>
<dbReference type="EMBL" id="JYDQ01000014">
    <property type="protein sequence ID" value="KRY21668.1"/>
    <property type="molecule type" value="Genomic_DNA"/>
</dbReference>
<protein>
    <submittedName>
        <fullName evidence="4">Putative tyrosinase-like protein tyr-3</fullName>
    </submittedName>
</protein>
<evidence type="ECO:0000259" key="3">
    <source>
        <dbReference type="PROSITE" id="PS50948"/>
    </source>
</evidence>
<gene>
    <name evidence="4" type="primary">tyr-3</name>
    <name evidence="4" type="ORF">T12_1199</name>
</gene>
<dbReference type="InterPro" id="IPR050316">
    <property type="entry name" value="Tyrosinase/Hemocyanin"/>
</dbReference>
<dbReference type="PANTHER" id="PTHR11474:SF126">
    <property type="entry name" value="TYROSINASE-LIKE PROTEIN TYR-1-RELATED"/>
    <property type="match status" value="1"/>
</dbReference>
<dbReference type="PANTHER" id="PTHR11474">
    <property type="entry name" value="TYROSINASE FAMILY MEMBER"/>
    <property type="match status" value="1"/>
</dbReference>
<dbReference type="InterPro" id="IPR008922">
    <property type="entry name" value="Di-copper_centre_dom_sf"/>
</dbReference>
<keyword evidence="2" id="KW-0186">Copper</keyword>
<accession>A0A0V1AAJ2</accession>
<dbReference type="SMART" id="SM00473">
    <property type="entry name" value="PAN_AP"/>
    <property type="match status" value="1"/>
</dbReference>
<organism evidence="4 5">
    <name type="scientific">Trichinella patagoniensis</name>
    <dbReference type="NCBI Taxonomy" id="990121"/>
    <lineage>
        <taxon>Eukaryota</taxon>
        <taxon>Metazoa</taxon>
        <taxon>Ecdysozoa</taxon>
        <taxon>Nematoda</taxon>
        <taxon>Enoplea</taxon>
        <taxon>Dorylaimia</taxon>
        <taxon>Trichinellida</taxon>
        <taxon>Trichinellidae</taxon>
        <taxon>Trichinella</taxon>
    </lineage>
</organism>
<dbReference type="SUPFAM" id="SSF48056">
    <property type="entry name" value="Di-copper centre-containing domain"/>
    <property type="match status" value="2"/>
</dbReference>
<dbReference type="InterPro" id="IPR002227">
    <property type="entry name" value="Tyrosinase_Cu-bd"/>
</dbReference>
<dbReference type="Pfam" id="PF00264">
    <property type="entry name" value="Tyrosinase"/>
    <property type="match status" value="1"/>
</dbReference>
<comment type="caution">
    <text evidence="4">The sequence shown here is derived from an EMBL/GenBank/DDBJ whole genome shotgun (WGS) entry which is preliminary data.</text>
</comment>